<dbReference type="EMBL" id="JAEPQZ010000005">
    <property type="protein sequence ID" value="KAG2180926.1"/>
    <property type="molecule type" value="Genomic_DNA"/>
</dbReference>
<feature type="binding site" evidence="9">
    <location>
        <position position="59"/>
    </location>
    <ligand>
        <name>urate</name>
        <dbReference type="ChEBI" id="CHEBI:17775"/>
    </ligand>
</feature>
<keyword evidence="4 7" id="KW-0659">Purine metabolism</keyword>
<comment type="similarity">
    <text evidence="3 7 10">Belongs to the uricase family.</text>
</comment>
<evidence type="ECO:0000256" key="4">
    <source>
        <dbReference type="ARBA" id="ARBA00022631"/>
    </source>
</evidence>
<name>A0A8H7PVN1_MORIS</name>
<feature type="binding site" evidence="9">
    <location>
        <position position="227"/>
    </location>
    <ligand>
        <name>5-hydroxyisourate</name>
        <dbReference type="ChEBI" id="CHEBI:18072"/>
    </ligand>
</feature>
<dbReference type="PRINTS" id="PR00093">
    <property type="entry name" value="URICASE"/>
</dbReference>
<dbReference type="InterPro" id="IPR019842">
    <property type="entry name" value="Uricase_CS"/>
</dbReference>
<gene>
    <name evidence="11" type="ORF">INT43_008506</name>
</gene>
<dbReference type="PROSITE" id="PS00366">
    <property type="entry name" value="URICASE"/>
    <property type="match status" value="1"/>
</dbReference>
<evidence type="ECO:0000256" key="6">
    <source>
        <dbReference type="ARBA" id="ARBA00023140"/>
    </source>
</evidence>
<dbReference type="GO" id="GO:0006145">
    <property type="term" value="P:purine nucleobase catabolic process"/>
    <property type="evidence" value="ECO:0007669"/>
    <property type="project" value="TreeGrafter"/>
</dbReference>
<evidence type="ECO:0000313" key="12">
    <source>
        <dbReference type="Proteomes" id="UP000654370"/>
    </source>
</evidence>
<dbReference type="PIRSF" id="PIRSF000241">
    <property type="entry name" value="Urate_oxidase"/>
    <property type="match status" value="1"/>
</dbReference>
<dbReference type="UniPathway" id="UPA00394">
    <property type="reaction ID" value="UER00650"/>
</dbReference>
<evidence type="ECO:0000313" key="11">
    <source>
        <dbReference type="EMBL" id="KAG2180926.1"/>
    </source>
</evidence>
<feature type="binding site" evidence="9">
    <location>
        <position position="179"/>
    </location>
    <ligand>
        <name>5-hydroxyisourate</name>
        <dbReference type="ChEBI" id="CHEBI:18072"/>
    </ligand>
</feature>
<dbReference type="GO" id="GO:0005777">
    <property type="term" value="C:peroxisome"/>
    <property type="evidence" value="ECO:0007669"/>
    <property type="project" value="UniProtKB-SubCell"/>
</dbReference>
<proteinExistence type="inferred from homology"/>
<accession>A0A8H7PVN1</accession>
<dbReference type="OrthoDB" id="9992118at2759"/>
<comment type="pathway">
    <text evidence="2 7">Purine metabolism; urate degradation; (S)-allantoin from urate: step 1/3.</text>
</comment>
<keyword evidence="6 7" id="KW-0576">Peroxisome</keyword>
<dbReference type="AlphaFoldDB" id="A0A8H7PVN1"/>
<dbReference type="Proteomes" id="UP000654370">
    <property type="component" value="Unassembled WGS sequence"/>
</dbReference>
<feature type="binding site" evidence="9">
    <location>
        <position position="254"/>
    </location>
    <ligand>
        <name>5-hydroxyisourate</name>
        <dbReference type="ChEBI" id="CHEBI:18072"/>
    </ligand>
</feature>
<reference evidence="11" key="1">
    <citation type="submission" date="2020-12" db="EMBL/GenBank/DDBJ databases">
        <title>Metabolic potential, ecology and presence of endohyphal bacteria is reflected in genomic diversity of Mucoromycotina.</title>
        <authorList>
            <person name="Muszewska A."/>
            <person name="Okrasinska A."/>
            <person name="Steczkiewicz K."/>
            <person name="Drgas O."/>
            <person name="Orlowska M."/>
            <person name="Perlinska-Lenart U."/>
            <person name="Aleksandrzak-Piekarczyk T."/>
            <person name="Szatraj K."/>
            <person name="Zielenkiewicz U."/>
            <person name="Pilsyk S."/>
            <person name="Malc E."/>
            <person name="Mieczkowski P."/>
            <person name="Kruszewska J.S."/>
            <person name="Biernat P."/>
            <person name="Pawlowska J."/>
        </authorList>
    </citation>
    <scope>NUCLEOTIDE SEQUENCE</scope>
    <source>
        <strain evidence="11">WA0000067209</strain>
    </source>
</reference>
<comment type="subcellular location">
    <subcellularLocation>
        <location evidence="1 7">Peroxisome</location>
    </subcellularLocation>
</comment>
<feature type="binding site" evidence="9">
    <location>
        <position position="162"/>
    </location>
    <ligand>
        <name>5-hydroxyisourate</name>
        <dbReference type="ChEBI" id="CHEBI:18072"/>
    </ligand>
</feature>
<evidence type="ECO:0000256" key="8">
    <source>
        <dbReference type="PIRSR" id="PIRSR000241-1"/>
    </source>
</evidence>
<dbReference type="GO" id="GO:0004846">
    <property type="term" value="F:urate oxidase activity"/>
    <property type="evidence" value="ECO:0007669"/>
    <property type="project" value="UniProtKB-EC"/>
</dbReference>
<protein>
    <recommendedName>
        <fullName evidence="7 10">Uricase</fullName>
        <ecNumber evidence="7 10">1.7.3.3</ecNumber>
    </recommendedName>
    <alternativeName>
        <fullName evidence="7">Urate oxidase</fullName>
    </alternativeName>
</protein>
<dbReference type="FunFam" id="3.10.270.10:FF:000001">
    <property type="entry name" value="Uricase"/>
    <property type="match status" value="1"/>
</dbReference>
<comment type="caution">
    <text evidence="11">The sequence shown here is derived from an EMBL/GenBank/DDBJ whole genome shotgun (WGS) entry which is preliminary data.</text>
</comment>
<dbReference type="InterPro" id="IPR002042">
    <property type="entry name" value="Uricase"/>
</dbReference>
<comment type="catalytic activity">
    <reaction evidence="7 10">
        <text>urate + O2 + H2O = 5-hydroxyisourate + H2O2</text>
        <dbReference type="Rhea" id="RHEA:21368"/>
        <dbReference type="ChEBI" id="CHEBI:15377"/>
        <dbReference type="ChEBI" id="CHEBI:15379"/>
        <dbReference type="ChEBI" id="CHEBI:16240"/>
        <dbReference type="ChEBI" id="CHEBI:17775"/>
        <dbReference type="ChEBI" id="CHEBI:18072"/>
        <dbReference type="EC" id="1.7.3.3"/>
    </reaction>
</comment>
<dbReference type="Gene3D" id="3.10.270.10">
    <property type="entry name" value="Urate Oxidase"/>
    <property type="match status" value="1"/>
</dbReference>
<comment type="function">
    <text evidence="7 10">Catalyzes the oxidation of uric acid to 5-hydroxyisourate, which is further processed to form (S)-allantoin.</text>
</comment>
<evidence type="ECO:0000256" key="10">
    <source>
        <dbReference type="RuleBase" id="RU004455"/>
    </source>
</evidence>
<dbReference type="SUPFAM" id="SSF55620">
    <property type="entry name" value="Tetrahydrobiopterin biosynthesis enzymes-like"/>
    <property type="match status" value="2"/>
</dbReference>
<evidence type="ECO:0000256" key="5">
    <source>
        <dbReference type="ARBA" id="ARBA00023002"/>
    </source>
</evidence>
<evidence type="ECO:0000256" key="3">
    <source>
        <dbReference type="ARBA" id="ARBA00009760"/>
    </source>
</evidence>
<feature type="binding site" evidence="9">
    <location>
        <position position="228"/>
    </location>
    <ligand>
        <name>urate</name>
        <dbReference type="ChEBI" id="CHEBI:17775"/>
    </ligand>
</feature>
<organism evidence="11 12">
    <name type="scientific">Mortierella isabellina</name>
    <name type="common">Filamentous fungus</name>
    <name type="synonym">Umbelopsis isabellina</name>
    <dbReference type="NCBI Taxonomy" id="91625"/>
    <lineage>
        <taxon>Eukaryota</taxon>
        <taxon>Fungi</taxon>
        <taxon>Fungi incertae sedis</taxon>
        <taxon>Mucoromycota</taxon>
        <taxon>Mucoromycotina</taxon>
        <taxon>Umbelopsidomycetes</taxon>
        <taxon>Umbelopsidales</taxon>
        <taxon>Umbelopsidaceae</taxon>
        <taxon>Umbelopsis</taxon>
    </lineage>
</organism>
<feature type="binding site" evidence="9">
    <location>
        <position position="254"/>
    </location>
    <ligand>
        <name>O2</name>
        <dbReference type="ChEBI" id="CHEBI:15379"/>
    </ligand>
</feature>
<dbReference type="PANTHER" id="PTHR42874">
    <property type="entry name" value="URICASE"/>
    <property type="match status" value="1"/>
</dbReference>
<dbReference type="Pfam" id="PF01014">
    <property type="entry name" value="Uricase"/>
    <property type="match status" value="2"/>
</dbReference>
<keyword evidence="5 7" id="KW-0560">Oxidoreductase</keyword>
<dbReference type="NCBIfam" id="TIGR03383">
    <property type="entry name" value="urate_oxi"/>
    <property type="match status" value="1"/>
</dbReference>
<evidence type="ECO:0000256" key="7">
    <source>
        <dbReference type="PIRNR" id="PIRNR000241"/>
    </source>
</evidence>
<dbReference type="GO" id="GO:0019628">
    <property type="term" value="P:urate catabolic process"/>
    <property type="evidence" value="ECO:0007669"/>
    <property type="project" value="UniProtKB-UniPathway"/>
</dbReference>
<keyword evidence="12" id="KW-1185">Reference proteome</keyword>
<feature type="active site" description="Charge relay system" evidence="8">
    <location>
        <position position="13"/>
    </location>
</feature>
<evidence type="ECO:0000256" key="1">
    <source>
        <dbReference type="ARBA" id="ARBA00004275"/>
    </source>
</evidence>
<evidence type="ECO:0000256" key="9">
    <source>
        <dbReference type="PIRSR" id="PIRSR000241-2"/>
    </source>
</evidence>
<sequence length="299" mass="33853">MSTATLKAACYGKDKVRVLKVYRDGEKQTAVELTCRLTLEGDIETSYTKGDNSVVVTTDTCKNTIYIMAKRSANVDNIEVFAQEITEHVLRQYQHIHVAHVEIIKHKWSRMTVDGELHPHSFVRDGEEVQTTKVSHHRQGDKVQIVSGLKGLLVLKTTGSAFHGFYKDEFTTLPEVWDRIFSTAVDCTWTFEPASPSALRQINFQDIHQNIKKITQDIFAKDDSASVQATMYKMQKTILDQHEPIAEVSYVLPNKHYFGVDMSKFNIDNTDANLDVYQPVSDPSGLITATVARKSRSRL</sequence>
<feature type="binding site" evidence="9">
    <location>
        <position position="254"/>
    </location>
    <ligand>
        <name>urate</name>
        <dbReference type="ChEBI" id="CHEBI:17775"/>
    </ligand>
</feature>
<feature type="binding site" evidence="9">
    <location>
        <position position="58"/>
    </location>
    <ligand>
        <name>urate</name>
        <dbReference type="ChEBI" id="CHEBI:17775"/>
    </ligand>
</feature>
<feature type="binding site" evidence="9">
    <location>
        <position position="162"/>
    </location>
    <ligand>
        <name>urate</name>
        <dbReference type="ChEBI" id="CHEBI:17775"/>
    </ligand>
</feature>
<feature type="active site" description="Charge relay system" evidence="8">
    <location>
        <position position="256"/>
    </location>
</feature>
<dbReference type="PANTHER" id="PTHR42874:SF1">
    <property type="entry name" value="URICASE"/>
    <property type="match status" value="1"/>
</dbReference>
<feature type="binding site" evidence="9">
    <location>
        <position position="179"/>
    </location>
    <ligand>
        <name>urate</name>
        <dbReference type="ChEBI" id="CHEBI:17775"/>
    </ligand>
</feature>
<feature type="active site" description="Charge relay system" evidence="8">
    <location>
        <position position="58"/>
    </location>
</feature>
<dbReference type="EC" id="1.7.3.3" evidence="7 10"/>
<evidence type="ECO:0000256" key="2">
    <source>
        <dbReference type="ARBA" id="ARBA00004831"/>
    </source>
</evidence>
<feature type="binding site" evidence="9">
    <location>
        <position position="227"/>
    </location>
    <ligand>
        <name>urate</name>
        <dbReference type="ChEBI" id="CHEBI:17775"/>
    </ligand>
</feature>